<dbReference type="OrthoDB" id="6713140at2"/>
<reference evidence="2" key="1">
    <citation type="submission" date="2018-11" db="EMBL/GenBank/DDBJ databases">
        <title>Rhizobium chutanense sp. nov., isolated from root nodules of Phaseolus vulgaris in China.</title>
        <authorList>
            <person name="Huo Y."/>
        </authorList>
    </citation>
    <scope>NUCLEOTIDE SEQUENCE [LARGE SCALE GENOMIC DNA]</scope>
    <source>
        <strain evidence="2">CCBAU 65647</strain>
    </source>
</reference>
<comment type="caution">
    <text evidence="1">The sequence shown here is derived from an EMBL/GenBank/DDBJ whole genome shotgun (WGS) entry which is preliminary data.</text>
</comment>
<sequence>MGDKPARDEVVDVTAYRFQSALIEAIEAHVSALRRTRLRALQYRGADFGRVIAIELYFRLINDADLRKAFDRQTAGEALPDHPDAIPISTVANWVFQHMSGRYRNPLTTLSGWKSYIREHLNEWRTGSRKQYRQQNRHVRREEESPVVALALSRRFYLYLSPIMQLSSNDPIWLVPDNQPWVDELVAQGKRVERFPTAPEIKPQAPVLGPLTNWDANLWRYDHFLDVLCKLSAATVVVAEGNNPDDEILARAAQSAGVRSICIQQGWSPVVHNGFRRMRFDLFCVWGEEFARMLRPLNRRQPFAVTGSHMIAPLERKADPVARGISVFLQKDSLLITQAAWIGMLEFVHWCATTWPDREILVREHPAGPLTAEETAMIGNLENIVFCPAREMPLQEVLDRSELAVSFFSTTLIEALGRHVVPLIVNITGAPRYSPDLEAMGVAVEVCDFDHAKIATKNLLGGEISHMRHRIPVIINRFFAAQRDAALDNIVRLIKKSD</sequence>
<dbReference type="AlphaFoldDB" id="A0A432PNR2"/>
<keyword evidence="2" id="KW-1185">Reference proteome</keyword>
<protein>
    <submittedName>
        <fullName evidence="1">Uncharacterized protein</fullName>
    </submittedName>
</protein>
<accession>A0A432PNR2</accession>
<dbReference type="EMBL" id="RJTH01000002">
    <property type="protein sequence ID" value="RUM26009.1"/>
    <property type="molecule type" value="Genomic_DNA"/>
</dbReference>
<dbReference type="Proteomes" id="UP000278823">
    <property type="component" value="Unassembled WGS sequence"/>
</dbReference>
<name>A0A432PNR2_9HYPH</name>
<organism evidence="1 2">
    <name type="scientific">Rhizobium vallis</name>
    <dbReference type="NCBI Taxonomy" id="634290"/>
    <lineage>
        <taxon>Bacteria</taxon>
        <taxon>Pseudomonadati</taxon>
        <taxon>Pseudomonadota</taxon>
        <taxon>Alphaproteobacteria</taxon>
        <taxon>Hyphomicrobiales</taxon>
        <taxon>Rhizobiaceae</taxon>
        <taxon>Rhizobium/Agrobacterium group</taxon>
        <taxon>Rhizobium</taxon>
    </lineage>
</organism>
<gene>
    <name evidence="1" type="ORF">EFQ99_06860</name>
</gene>
<evidence type="ECO:0000313" key="1">
    <source>
        <dbReference type="EMBL" id="RUM26009.1"/>
    </source>
</evidence>
<dbReference type="SUPFAM" id="SSF53756">
    <property type="entry name" value="UDP-Glycosyltransferase/glycogen phosphorylase"/>
    <property type="match status" value="1"/>
</dbReference>
<evidence type="ECO:0000313" key="2">
    <source>
        <dbReference type="Proteomes" id="UP000278823"/>
    </source>
</evidence>
<dbReference type="RefSeq" id="WP_126920082.1">
    <property type="nucleotide sequence ID" value="NZ_ML133687.1"/>
</dbReference>
<proteinExistence type="predicted"/>